<evidence type="ECO:0000256" key="2">
    <source>
        <dbReference type="ARBA" id="ARBA00022630"/>
    </source>
</evidence>
<evidence type="ECO:0000256" key="3">
    <source>
        <dbReference type="ARBA" id="ARBA00022827"/>
    </source>
</evidence>
<keyword evidence="2" id="KW-0285">Flavoprotein</keyword>
<dbReference type="AlphaFoldDB" id="A0A7W9GDW9"/>
<dbReference type="InterPro" id="IPR002938">
    <property type="entry name" value="FAD-bd"/>
</dbReference>
<dbReference type="Gene3D" id="3.30.70.2450">
    <property type="match status" value="1"/>
</dbReference>
<dbReference type="Gene3D" id="3.40.30.120">
    <property type="match status" value="1"/>
</dbReference>
<name>A0A7W9GDW9_9ACTN</name>
<accession>A0A7W9GDW9</accession>
<organism evidence="5 6">
    <name type="scientific">Nonomuraea jabiensis</name>
    <dbReference type="NCBI Taxonomy" id="882448"/>
    <lineage>
        <taxon>Bacteria</taxon>
        <taxon>Bacillati</taxon>
        <taxon>Actinomycetota</taxon>
        <taxon>Actinomycetes</taxon>
        <taxon>Streptosporangiales</taxon>
        <taxon>Streptosporangiaceae</taxon>
        <taxon>Nonomuraea</taxon>
    </lineage>
</organism>
<comment type="caution">
    <text evidence="5">The sequence shown here is derived from an EMBL/GenBank/DDBJ whole genome shotgun (WGS) entry which is preliminary data.</text>
</comment>
<dbReference type="RefSeq" id="WP_185075099.1">
    <property type="nucleotide sequence ID" value="NZ_JACHMB010000001.1"/>
</dbReference>
<comment type="cofactor">
    <cofactor evidence="1">
        <name>FAD</name>
        <dbReference type="ChEBI" id="CHEBI:57692"/>
    </cofactor>
</comment>
<dbReference type="PANTHER" id="PTHR43004:SF19">
    <property type="entry name" value="BINDING MONOOXYGENASE, PUTATIVE (JCVI)-RELATED"/>
    <property type="match status" value="1"/>
</dbReference>
<evidence type="ECO:0000313" key="6">
    <source>
        <dbReference type="Proteomes" id="UP000579153"/>
    </source>
</evidence>
<reference evidence="5 6" key="1">
    <citation type="submission" date="2020-08" db="EMBL/GenBank/DDBJ databases">
        <title>Sequencing the genomes of 1000 actinobacteria strains.</title>
        <authorList>
            <person name="Klenk H.-P."/>
        </authorList>
    </citation>
    <scope>NUCLEOTIDE SEQUENCE [LARGE SCALE GENOMIC DNA]</scope>
    <source>
        <strain evidence="5 6">DSM 45507</strain>
    </source>
</reference>
<feature type="domain" description="FAD-binding" evidence="4">
    <location>
        <begin position="2"/>
        <end position="338"/>
    </location>
</feature>
<keyword evidence="3" id="KW-0274">FAD</keyword>
<dbReference type="InterPro" id="IPR036188">
    <property type="entry name" value="FAD/NAD-bd_sf"/>
</dbReference>
<dbReference type="PRINTS" id="PR00420">
    <property type="entry name" value="RNGMNOXGNASE"/>
</dbReference>
<evidence type="ECO:0000313" key="5">
    <source>
        <dbReference type="EMBL" id="MBB5781883.1"/>
    </source>
</evidence>
<protein>
    <submittedName>
        <fullName evidence="5">2-polyprenyl-6-methoxyphenol hydroxylase-like FAD-dependent oxidoreductase</fullName>
    </submittedName>
</protein>
<sequence>MTEVIVAGAGPTGLALACELALGGVDVLVVERLPYRIEQTKGGTIQPRTQELLELRGLLEPMQDRALSREPAGGHFAMLPVPLDCTAWDTAYPYPLSIPQGEIEKVLEERATALGVKVLRESAVTAVEQPDGGVVVTAGDRRIEARYLVACDGGHSTVRKLLGVPFPGRPGTYTAVLADVRLSSVSDLVPKALGHISTLTREVDDRWVMLVPLGGGRYRFTGGAAGEEEPSRDRPVTFEEIAELLRAVYGEQTVLAAVDNSSRFSDATRQIDSYRVGNVFFAGDAAHIHPPFGGQGLNLGVQDAFNLGWKLAAVLRGRAPADLLDTYHAERHPAGAWVLHITQAQRVFATPRPSEDTIELRKVFTDLIRLPEANRHLAGLMSGLSHSYDLPGDHPLVGHRVAGVDPSLFQAGRPVLLDLAGILPPGLGASRVQPVDGLPGAILVRPDGYAAWAADTDPDLDALVGNPCWSLLA</sequence>
<dbReference type="PANTHER" id="PTHR43004">
    <property type="entry name" value="TRK SYSTEM POTASSIUM UPTAKE PROTEIN"/>
    <property type="match status" value="1"/>
</dbReference>
<dbReference type="GO" id="GO:0016709">
    <property type="term" value="F:oxidoreductase activity, acting on paired donors, with incorporation or reduction of molecular oxygen, NAD(P)H as one donor, and incorporation of one atom of oxygen"/>
    <property type="evidence" value="ECO:0007669"/>
    <property type="project" value="UniProtKB-ARBA"/>
</dbReference>
<proteinExistence type="predicted"/>
<dbReference type="GO" id="GO:0071949">
    <property type="term" value="F:FAD binding"/>
    <property type="evidence" value="ECO:0007669"/>
    <property type="project" value="InterPro"/>
</dbReference>
<dbReference type="Pfam" id="PF01494">
    <property type="entry name" value="FAD_binding_3"/>
    <property type="match status" value="1"/>
</dbReference>
<dbReference type="Gene3D" id="3.50.50.60">
    <property type="entry name" value="FAD/NAD(P)-binding domain"/>
    <property type="match status" value="1"/>
</dbReference>
<gene>
    <name evidence="5" type="ORF">HD596_008639</name>
</gene>
<dbReference type="Proteomes" id="UP000579153">
    <property type="component" value="Unassembled WGS sequence"/>
</dbReference>
<dbReference type="SUPFAM" id="SSF51905">
    <property type="entry name" value="FAD/NAD(P)-binding domain"/>
    <property type="match status" value="1"/>
</dbReference>
<keyword evidence="6" id="KW-1185">Reference proteome</keyword>
<evidence type="ECO:0000256" key="1">
    <source>
        <dbReference type="ARBA" id="ARBA00001974"/>
    </source>
</evidence>
<dbReference type="EMBL" id="JACHMB010000001">
    <property type="protein sequence ID" value="MBB5781883.1"/>
    <property type="molecule type" value="Genomic_DNA"/>
</dbReference>
<dbReference type="InterPro" id="IPR050641">
    <property type="entry name" value="RIFMO-like"/>
</dbReference>
<evidence type="ECO:0000259" key="4">
    <source>
        <dbReference type="Pfam" id="PF01494"/>
    </source>
</evidence>